<evidence type="ECO:0000256" key="3">
    <source>
        <dbReference type="ARBA" id="ARBA00022553"/>
    </source>
</evidence>
<dbReference type="PANTHER" id="PTHR43547">
    <property type="entry name" value="TWO-COMPONENT HISTIDINE KINASE"/>
    <property type="match status" value="1"/>
</dbReference>
<feature type="transmembrane region" description="Helical" evidence="5">
    <location>
        <begin position="55"/>
        <end position="73"/>
    </location>
</feature>
<feature type="transmembrane region" description="Helical" evidence="5">
    <location>
        <begin position="129"/>
        <end position="147"/>
    </location>
</feature>
<feature type="transmembrane region" description="Helical" evidence="5">
    <location>
        <begin position="26"/>
        <end position="49"/>
    </location>
</feature>
<dbReference type="RefSeq" id="WP_074238836.1">
    <property type="nucleotide sequence ID" value="NZ_FSRA01000001.1"/>
</dbReference>
<feature type="transmembrane region" description="Helical" evidence="5">
    <location>
        <begin position="153"/>
        <end position="170"/>
    </location>
</feature>
<reference evidence="8 9" key="1">
    <citation type="submission" date="2016-11" db="EMBL/GenBank/DDBJ databases">
        <authorList>
            <person name="Jaros S."/>
            <person name="Januszkiewicz K."/>
            <person name="Wedrychowicz H."/>
        </authorList>
    </citation>
    <scope>NUCLEOTIDE SEQUENCE [LARGE SCALE GENOMIC DNA]</scope>
    <source>
        <strain evidence="8 9">DSM 24787</strain>
    </source>
</reference>
<feature type="modified residue" description="4-aspartylphosphate" evidence="4">
    <location>
        <position position="486"/>
    </location>
</feature>
<dbReference type="SUPFAM" id="SSF52172">
    <property type="entry name" value="CheY-like"/>
    <property type="match status" value="1"/>
</dbReference>
<keyword evidence="5" id="KW-1133">Transmembrane helix</keyword>
<dbReference type="SMART" id="SM00448">
    <property type="entry name" value="REC"/>
    <property type="match status" value="1"/>
</dbReference>
<evidence type="ECO:0000259" key="7">
    <source>
        <dbReference type="PROSITE" id="PS50110"/>
    </source>
</evidence>
<dbReference type="Proteomes" id="UP000185003">
    <property type="component" value="Unassembled WGS sequence"/>
</dbReference>
<dbReference type="Pfam" id="PF00072">
    <property type="entry name" value="Response_reg"/>
    <property type="match status" value="1"/>
</dbReference>
<evidence type="ECO:0000256" key="4">
    <source>
        <dbReference type="PROSITE-ProRule" id="PRU00169"/>
    </source>
</evidence>
<dbReference type="InterPro" id="IPR036890">
    <property type="entry name" value="HATPase_C_sf"/>
</dbReference>
<dbReference type="InterPro" id="IPR011006">
    <property type="entry name" value="CheY-like_superfamily"/>
</dbReference>
<feature type="domain" description="Histidine kinase" evidence="6">
    <location>
        <begin position="201"/>
        <end position="420"/>
    </location>
</feature>
<keyword evidence="8" id="KW-0808">Transferase</keyword>
<dbReference type="InterPro" id="IPR003594">
    <property type="entry name" value="HATPase_dom"/>
</dbReference>
<evidence type="ECO:0000256" key="2">
    <source>
        <dbReference type="ARBA" id="ARBA00012438"/>
    </source>
</evidence>
<keyword evidence="3 4" id="KW-0597">Phosphoprotein</keyword>
<keyword evidence="9" id="KW-1185">Reference proteome</keyword>
<protein>
    <recommendedName>
        <fullName evidence="2">histidine kinase</fullName>
        <ecNumber evidence="2">2.7.13.3</ecNumber>
    </recommendedName>
</protein>
<dbReference type="PANTHER" id="PTHR43547:SF2">
    <property type="entry name" value="HYBRID SIGNAL TRANSDUCTION HISTIDINE KINASE C"/>
    <property type="match status" value="1"/>
</dbReference>
<dbReference type="InterPro" id="IPR005467">
    <property type="entry name" value="His_kinase_dom"/>
</dbReference>
<dbReference type="InterPro" id="IPR001789">
    <property type="entry name" value="Sig_transdc_resp-reg_receiver"/>
</dbReference>
<feature type="transmembrane region" description="Helical" evidence="5">
    <location>
        <begin position="105"/>
        <end position="122"/>
    </location>
</feature>
<dbReference type="Pfam" id="PF02518">
    <property type="entry name" value="HATPase_c"/>
    <property type="match status" value="1"/>
</dbReference>
<gene>
    <name evidence="8" type="ORF">SAMN04488055_1714</name>
</gene>
<dbReference type="EC" id="2.7.13.3" evidence="2"/>
<dbReference type="PRINTS" id="PR00344">
    <property type="entry name" value="BCTRLSENSOR"/>
</dbReference>
<dbReference type="Gene3D" id="3.40.50.2300">
    <property type="match status" value="1"/>
</dbReference>
<dbReference type="SMART" id="SM00387">
    <property type="entry name" value="HATPase_c"/>
    <property type="match status" value="1"/>
</dbReference>
<proteinExistence type="predicted"/>
<accession>A0A1N6EMU0</accession>
<evidence type="ECO:0000256" key="1">
    <source>
        <dbReference type="ARBA" id="ARBA00000085"/>
    </source>
</evidence>
<name>A0A1N6EMU0_9BACT</name>
<feature type="domain" description="Response regulatory" evidence="7">
    <location>
        <begin position="437"/>
        <end position="551"/>
    </location>
</feature>
<keyword evidence="5" id="KW-0472">Membrane</keyword>
<dbReference type="EMBL" id="FSRA01000001">
    <property type="protein sequence ID" value="SIN84253.1"/>
    <property type="molecule type" value="Genomic_DNA"/>
</dbReference>
<dbReference type="Gene3D" id="1.10.287.130">
    <property type="match status" value="1"/>
</dbReference>
<sequence length="554" mass="61215">MNPRDILKKVINAGAQTQDGTKARTVVIVNIMAAIPALFAFLLAPILFFITGQLRLLYCPVIEGLILITVPFFNRSGKYLTAKFIMFCTHCAGTLFFGVIMGPAANVELIVIFLIGMSFLLFTTNQQRIFSLLAVFSVLTALGIHYGYEITKLVVLMAVVTLNILVFYFYSEHFKESIDKLMAKTKKLEDVNISKSLSFNKTNHETRNHLNIVTSISEELLRQSKGADKIVIAADRVKALNIACKQMTLVINNVLDYSALENGKFELVNSNFDLRELITEITASFQVMADEKQVKISTELSPAIPEIILSDERELTTVISNLISNAVKFTAADSEIRIKAFPNEKHQLVISVTDAGPGLNDLQRVQIFKPYVSQRHSTYRGTGLGLPLVKKTVESMGGNIRVESKTGIGSTFIVTLPLTAGIKQLEEKISYKKFNKTVLVIDDNQMNLRAVELLLQRMGCQVLLSADLFQGIEAASHERPDLVLLDIGLPGIYGKEALKVVQEALDGTPVISVTGETAPAIKEEMLAAGAVGFLSKPLIFDTFYSELETFFSKK</sequence>
<dbReference type="PROSITE" id="PS50110">
    <property type="entry name" value="RESPONSE_REGULATORY"/>
    <property type="match status" value="1"/>
</dbReference>
<dbReference type="PROSITE" id="PS50109">
    <property type="entry name" value="HIS_KIN"/>
    <property type="match status" value="1"/>
</dbReference>
<dbReference type="AlphaFoldDB" id="A0A1N6EMU0"/>
<dbReference type="OrthoDB" id="636661at2"/>
<evidence type="ECO:0000313" key="8">
    <source>
        <dbReference type="EMBL" id="SIN84253.1"/>
    </source>
</evidence>
<dbReference type="InterPro" id="IPR004358">
    <property type="entry name" value="Sig_transdc_His_kin-like_C"/>
</dbReference>
<dbReference type="Gene3D" id="3.30.565.10">
    <property type="entry name" value="Histidine kinase-like ATPase, C-terminal domain"/>
    <property type="match status" value="1"/>
</dbReference>
<dbReference type="GO" id="GO:0000155">
    <property type="term" value="F:phosphorelay sensor kinase activity"/>
    <property type="evidence" value="ECO:0007669"/>
    <property type="project" value="TreeGrafter"/>
</dbReference>
<evidence type="ECO:0000256" key="5">
    <source>
        <dbReference type="SAM" id="Phobius"/>
    </source>
</evidence>
<evidence type="ECO:0000259" key="6">
    <source>
        <dbReference type="PROSITE" id="PS50109"/>
    </source>
</evidence>
<keyword evidence="5" id="KW-0812">Transmembrane</keyword>
<comment type="catalytic activity">
    <reaction evidence="1">
        <text>ATP + protein L-histidine = ADP + protein N-phospho-L-histidine.</text>
        <dbReference type="EC" id="2.7.13.3"/>
    </reaction>
</comment>
<evidence type="ECO:0000313" key="9">
    <source>
        <dbReference type="Proteomes" id="UP000185003"/>
    </source>
</evidence>
<organism evidence="8 9">
    <name type="scientific">Chitinophaga niabensis</name>
    <dbReference type="NCBI Taxonomy" id="536979"/>
    <lineage>
        <taxon>Bacteria</taxon>
        <taxon>Pseudomonadati</taxon>
        <taxon>Bacteroidota</taxon>
        <taxon>Chitinophagia</taxon>
        <taxon>Chitinophagales</taxon>
        <taxon>Chitinophagaceae</taxon>
        <taxon>Chitinophaga</taxon>
    </lineage>
</organism>
<dbReference type="SUPFAM" id="SSF55874">
    <property type="entry name" value="ATPase domain of HSP90 chaperone/DNA topoisomerase II/histidine kinase"/>
    <property type="match status" value="1"/>
</dbReference>
<keyword evidence="8" id="KW-0418">Kinase</keyword>
<dbReference type="STRING" id="536979.SAMN04488055_1714"/>